<evidence type="ECO:0000256" key="2">
    <source>
        <dbReference type="ARBA" id="ARBA00004370"/>
    </source>
</evidence>
<gene>
    <name evidence="9" type="ORF">FHK82_17115</name>
</gene>
<organism evidence="9 10">
    <name type="scientific">Sedimenticola thiotaurini</name>
    <dbReference type="NCBI Taxonomy" id="1543721"/>
    <lineage>
        <taxon>Bacteria</taxon>
        <taxon>Pseudomonadati</taxon>
        <taxon>Pseudomonadota</taxon>
        <taxon>Gammaproteobacteria</taxon>
        <taxon>Chromatiales</taxon>
        <taxon>Sedimenticolaceae</taxon>
        <taxon>Sedimenticola</taxon>
    </lineage>
</organism>
<dbReference type="InterPro" id="IPR006189">
    <property type="entry name" value="CHASE_dom"/>
</dbReference>
<reference evidence="9 10" key="1">
    <citation type="submission" date="2019-07" db="EMBL/GenBank/DDBJ databases">
        <title>The pathways for chlorine oxyanion respiration interact through the shared metabolite chlorate.</title>
        <authorList>
            <person name="Barnum T.P."/>
            <person name="Cheng Y."/>
            <person name="Hill K.A."/>
            <person name="Lucas L.N."/>
            <person name="Carlson H.K."/>
            <person name="Coates J.D."/>
        </authorList>
    </citation>
    <scope>NUCLEOTIDE SEQUENCE [LARGE SCALE GENOMIC DNA]</scope>
    <source>
        <strain evidence="9">BK-3</strain>
    </source>
</reference>
<feature type="domain" description="GGDEF" evidence="8">
    <location>
        <begin position="322"/>
        <end position="455"/>
    </location>
</feature>
<dbReference type="Pfam" id="PF00990">
    <property type="entry name" value="GGDEF"/>
    <property type="match status" value="1"/>
</dbReference>
<dbReference type="CDD" id="cd01949">
    <property type="entry name" value="GGDEF"/>
    <property type="match status" value="1"/>
</dbReference>
<feature type="transmembrane region" description="Helical" evidence="6">
    <location>
        <begin position="6"/>
        <end position="25"/>
    </location>
</feature>
<dbReference type="Gene3D" id="3.30.450.350">
    <property type="entry name" value="CHASE domain"/>
    <property type="match status" value="1"/>
</dbReference>
<comment type="cofactor">
    <cofactor evidence="1">
        <name>Mg(2+)</name>
        <dbReference type="ChEBI" id="CHEBI:18420"/>
    </cofactor>
</comment>
<feature type="domain" description="CHASE" evidence="7">
    <location>
        <begin position="104"/>
        <end position="246"/>
    </location>
</feature>
<evidence type="ECO:0000256" key="5">
    <source>
        <dbReference type="ARBA" id="ARBA00023136"/>
    </source>
</evidence>
<dbReference type="InterPro" id="IPR042240">
    <property type="entry name" value="CHASE_sf"/>
</dbReference>
<feature type="transmembrane region" description="Helical" evidence="6">
    <location>
        <begin position="259"/>
        <end position="282"/>
    </location>
</feature>
<dbReference type="PANTHER" id="PTHR46663">
    <property type="entry name" value="DIGUANYLATE CYCLASE DGCT-RELATED"/>
    <property type="match status" value="1"/>
</dbReference>
<dbReference type="Gene3D" id="3.30.70.270">
    <property type="match status" value="1"/>
</dbReference>
<evidence type="ECO:0000256" key="3">
    <source>
        <dbReference type="ARBA" id="ARBA00022692"/>
    </source>
</evidence>
<dbReference type="InterPro" id="IPR043128">
    <property type="entry name" value="Rev_trsase/Diguanyl_cyclase"/>
</dbReference>
<evidence type="ECO:0000256" key="6">
    <source>
        <dbReference type="SAM" id="Phobius"/>
    </source>
</evidence>
<dbReference type="GO" id="GO:0007165">
    <property type="term" value="P:signal transduction"/>
    <property type="evidence" value="ECO:0007669"/>
    <property type="project" value="UniProtKB-ARBA"/>
</dbReference>
<comment type="caution">
    <text evidence="9">The sequence shown here is derived from an EMBL/GenBank/DDBJ whole genome shotgun (WGS) entry which is preliminary data.</text>
</comment>
<comment type="subcellular location">
    <subcellularLocation>
        <location evidence="2">Membrane</location>
    </subcellularLocation>
</comment>
<dbReference type="InterPro" id="IPR029787">
    <property type="entry name" value="Nucleotide_cyclase"/>
</dbReference>
<dbReference type="Pfam" id="PF03924">
    <property type="entry name" value="CHASE"/>
    <property type="match status" value="1"/>
</dbReference>
<keyword evidence="5 6" id="KW-0472">Membrane</keyword>
<evidence type="ECO:0000313" key="10">
    <source>
        <dbReference type="Proteomes" id="UP000317355"/>
    </source>
</evidence>
<dbReference type="PROSITE" id="PS50887">
    <property type="entry name" value="GGDEF"/>
    <property type="match status" value="1"/>
</dbReference>
<dbReference type="SMART" id="SM01079">
    <property type="entry name" value="CHASE"/>
    <property type="match status" value="1"/>
</dbReference>
<dbReference type="Proteomes" id="UP000317355">
    <property type="component" value="Unassembled WGS sequence"/>
</dbReference>
<dbReference type="PANTHER" id="PTHR46663:SF2">
    <property type="entry name" value="GGDEF DOMAIN-CONTAINING PROTEIN"/>
    <property type="match status" value="1"/>
</dbReference>
<sequence>MKKSYLPFIGGLAVFLMTLLVTLIVEKIQTKGLEQHSRNETLTYLSAVRARLEGTFNSTLYLSRALTVLITAQDGISRNKFNQIARELMANSPHIRNIALAEGYIINNIYPLTGNRKALGLDYRKTPSQWDAIKRAIDTGQIVVAGPLQLVQGGEAFINRIPIFKSAFSDKPDSGEYWGLASIVISMDSVFSAAGLPDPEAKYQVAIRGKDGLGADGEVFWGDGKLFEQNPERLEVSFPNGSWQLAAMPIEGWINSSSIIHWIWISGIIIGLLLAALTIVIYRYNIRIQHNALHDQLTKLPNRLLFNERVSQALANAQRNHGKVAMAVMDLNKFKPVNDTYGHLAGDYVLEQVAYRIRTTLRKEDVVARTGGDEFTMLFVSIKSEADIAMIVNKLISRLLEPFIWQGQQLCVGLSIGIAIYPEHGDDMTKLFHQADIAMYEAKHDPSINWKIMPMQVTLPLPSIESLETS</sequence>
<dbReference type="AlphaFoldDB" id="A0A558CL28"/>
<dbReference type="NCBIfam" id="TIGR00254">
    <property type="entry name" value="GGDEF"/>
    <property type="match status" value="1"/>
</dbReference>
<evidence type="ECO:0000259" key="8">
    <source>
        <dbReference type="PROSITE" id="PS50887"/>
    </source>
</evidence>
<evidence type="ECO:0000256" key="1">
    <source>
        <dbReference type="ARBA" id="ARBA00001946"/>
    </source>
</evidence>
<accession>A0A558CL28</accession>
<dbReference type="PROSITE" id="PS50839">
    <property type="entry name" value="CHASE"/>
    <property type="match status" value="1"/>
</dbReference>
<name>A0A558CL28_9GAMM</name>
<dbReference type="InterPro" id="IPR000160">
    <property type="entry name" value="GGDEF_dom"/>
</dbReference>
<proteinExistence type="predicted"/>
<dbReference type="EMBL" id="VMRY01000120">
    <property type="protein sequence ID" value="TVT49454.1"/>
    <property type="molecule type" value="Genomic_DNA"/>
</dbReference>
<protein>
    <submittedName>
        <fullName evidence="9">Sensor domain-containing diguanylate cyclase</fullName>
    </submittedName>
</protein>
<evidence type="ECO:0000259" key="7">
    <source>
        <dbReference type="PROSITE" id="PS50839"/>
    </source>
</evidence>
<evidence type="ECO:0000256" key="4">
    <source>
        <dbReference type="ARBA" id="ARBA00022989"/>
    </source>
</evidence>
<dbReference type="SUPFAM" id="SSF55073">
    <property type="entry name" value="Nucleotide cyclase"/>
    <property type="match status" value="1"/>
</dbReference>
<keyword evidence="3 6" id="KW-0812">Transmembrane</keyword>
<dbReference type="GO" id="GO:0016020">
    <property type="term" value="C:membrane"/>
    <property type="evidence" value="ECO:0007669"/>
    <property type="project" value="UniProtKB-SubCell"/>
</dbReference>
<dbReference type="FunFam" id="3.30.70.270:FF:000001">
    <property type="entry name" value="Diguanylate cyclase domain protein"/>
    <property type="match status" value="1"/>
</dbReference>
<dbReference type="InterPro" id="IPR052163">
    <property type="entry name" value="DGC-Regulatory_Protein"/>
</dbReference>
<dbReference type="GO" id="GO:0003824">
    <property type="term" value="F:catalytic activity"/>
    <property type="evidence" value="ECO:0007669"/>
    <property type="project" value="UniProtKB-ARBA"/>
</dbReference>
<dbReference type="SMART" id="SM00267">
    <property type="entry name" value="GGDEF"/>
    <property type="match status" value="1"/>
</dbReference>
<evidence type="ECO:0000313" key="9">
    <source>
        <dbReference type="EMBL" id="TVT49454.1"/>
    </source>
</evidence>
<keyword evidence="4 6" id="KW-1133">Transmembrane helix</keyword>